<dbReference type="AlphaFoldDB" id="A0A4R0RL78"/>
<evidence type="ECO:0000313" key="1">
    <source>
        <dbReference type="EMBL" id="TCD63064.1"/>
    </source>
</evidence>
<keyword evidence="2" id="KW-1185">Reference proteome</keyword>
<sequence length="241" mass="27500">MYWTILPVNVELEELVDAFSSWDAYTISTNSTLSSARGIPLGSVTGKAIMAVGNFIIKGVTAVDIQFRLRRIASQLSQEDENVRLSNAALHDLLEFQRIDLYPDSVRRRAMQLAILVMCRRRPYEQFVAGLVEQPDIEVRLFLQQMCTLTSPDSERIQRAIVEVSDDSQARETSLAETFRKMVLTLISTYLSVLLDSATLFAVVTHSLRLGRSQNISFTEWEDIDLQRVLRHLYSLKRSRL</sequence>
<feature type="non-terminal residue" evidence="1">
    <location>
        <position position="241"/>
    </location>
</feature>
<protein>
    <submittedName>
        <fullName evidence="1">Uncharacterized protein</fullName>
    </submittedName>
</protein>
<reference evidence="1 2" key="1">
    <citation type="submission" date="2018-11" db="EMBL/GenBank/DDBJ databases">
        <title>Genome assembly of Steccherinum ochraceum LE-BIN_3174, the white-rot fungus of the Steccherinaceae family (The Residual Polyporoid clade, Polyporales, Basidiomycota).</title>
        <authorList>
            <person name="Fedorova T.V."/>
            <person name="Glazunova O.A."/>
            <person name="Landesman E.O."/>
            <person name="Moiseenko K.V."/>
            <person name="Psurtseva N.V."/>
            <person name="Savinova O.S."/>
            <person name="Shakhova N.V."/>
            <person name="Tyazhelova T.V."/>
            <person name="Vasina D.V."/>
        </authorList>
    </citation>
    <scope>NUCLEOTIDE SEQUENCE [LARGE SCALE GENOMIC DNA]</scope>
    <source>
        <strain evidence="1 2">LE-BIN_3174</strain>
    </source>
</reference>
<comment type="caution">
    <text evidence="1">The sequence shown here is derived from an EMBL/GenBank/DDBJ whole genome shotgun (WGS) entry which is preliminary data.</text>
</comment>
<dbReference type="Proteomes" id="UP000292702">
    <property type="component" value="Unassembled WGS sequence"/>
</dbReference>
<dbReference type="OrthoDB" id="3001418at2759"/>
<name>A0A4R0RL78_9APHY</name>
<evidence type="ECO:0000313" key="2">
    <source>
        <dbReference type="Proteomes" id="UP000292702"/>
    </source>
</evidence>
<accession>A0A4R0RL78</accession>
<dbReference type="EMBL" id="RWJN01000325">
    <property type="protein sequence ID" value="TCD63064.1"/>
    <property type="molecule type" value="Genomic_DNA"/>
</dbReference>
<organism evidence="1 2">
    <name type="scientific">Steccherinum ochraceum</name>
    <dbReference type="NCBI Taxonomy" id="92696"/>
    <lineage>
        <taxon>Eukaryota</taxon>
        <taxon>Fungi</taxon>
        <taxon>Dikarya</taxon>
        <taxon>Basidiomycota</taxon>
        <taxon>Agaricomycotina</taxon>
        <taxon>Agaricomycetes</taxon>
        <taxon>Polyporales</taxon>
        <taxon>Steccherinaceae</taxon>
        <taxon>Steccherinum</taxon>
    </lineage>
</organism>
<gene>
    <name evidence="1" type="ORF">EIP91_006051</name>
</gene>
<proteinExistence type="predicted"/>